<dbReference type="SUPFAM" id="SSF53254">
    <property type="entry name" value="Phosphoglycerate mutase-like"/>
    <property type="match status" value="1"/>
</dbReference>
<comment type="similarity">
    <text evidence="2">Belongs to the histidine acid phosphatase family.</text>
</comment>
<evidence type="ECO:0000256" key="2">
    <source>
        <dbReference type="ARBA" id="ARBA00005375"/>
    </source>
</evidence>
<dbReference type="Proteomes" id="UP000095287">
    <property type="component" value="Unplaced"/>
</dbReference>
<dbReference type="GO" id="GO:0003993">
    <property type="term" value="F:acid phosphatase activity"/>
    <property type="evidence" value="ECO:0007669"/>
    <property type="project" value="UniProtKB-EC"/>
</dbReference>
<dbReference type="Gene3D" id="3.40.50.1240">
    <property type="entry name" value="Phosphoglycerate mutase-like"/>
    <property type="match status" value="1"/>
</dbReference>
<dbReference type="AlphaFoldDB" id="A0A1I7YGE6"/>
<dbReference type="Pfam" id="PF00328">
    <property type="entry name" value="His_Phos_2"/>
    <property type="match status" value="1"/>
</dbReference>
<dbReference type="InterPro" id="IPR033379">
    <property type="entry name" value="Acid_Pase_AS"/>
</dbReference>
<dbReference type="CDD" id="cd07061">
    <property type="entry name" value="HP_HAP_like"/>
    <property type="match status" value="1"/>
</dbReference>
<keyword evidence="4" id="KW-1185">Reference proteome</keyword>
<evidence type="ECO:0000313" key="5">
    <source>
        <dbReference type="WBParaSite" id="L893_g16109.t1"/>
    </source>
</evidence>
<proteinExistence type="inferred from homology"/>
<dbReference type="InterPro" id="IPR000560">
    <property type="entry name" value="His_Pase_clade-2"/>
</dbReference>
<accession>A0A1I7YGE6</accession>
<dbReference type="PROSITE" id="PS00616">
    <property type="entry name" value="HIS_ACID_PHOSPHAT_1"/>
    <property type="match status" value="1"/>
</dbReference>
<feature type="signal peptide" evidence="3">
    <location>
        <begin position="1"/>
        <end position="18"/>
    </location>
</feature>
<organism evidence="4 5">
    <name type="scientific">Steinernema glaseri</name>
    <dbReference type="NCBI Taxonomy" id="37863"/>
    <lineage>
        <taxon>Eukaryota</taxon>
        <taxon>Metazoa</taxon>
        <taxon>Ecdysozoa</taxon>
        <taxon>Nematoda</taxon>
        <taxon>Chromadorea</taxon>
        <taxon>Rhabditida</taxon>
        <taxon>Tylenchina</taxon>
        <taxon>Panagrolaimomorpha</taxon>
        <taxon>Strongyloidoidea</taxon>
        <taxon>Steinernematidae</taxon>
        <taxon>Steinernema</taxon>
    </lineage>
</organism>
<dbReference type="InterPro" id="IPR050645">
    <property type="entry name" value="Histidine_acid_phosphatase"/>
</dbReference>
<evidence type="ECO:0000256" key="1">
    <source>
        <dbReference type="ARBA" id="ARBA00000032"/>
    </source>
</evidence>
<protein>
    <submittedName>
        <fullName evidence="5">Lysosomal acid phosphatase</fullName>
    </submittedName>
</protein>
<dbReference type="PANTHER" id="PTHR11567">
    <property type="entry name" value="ACID PHOSPHATASE-RELATED"/>
    <property type="match status" value="1"/>
</dbReference>
<dbReference type="InterPro" id="IPR029033">
    <property type="entry name" value="His_PPase_superfam"/>
</dbReference>
<feature type="chain" id="PRO_5009312118" evidence="3">
    <location>
        <begin position="19"/>
        <end position="384"/>
    </location>
</feature>
<name>A0A1I7YGE6_9BILA</name>
<reference evidence="5" key="1">
    <citation type="submission" date="2016-11" db="UniProtKB">
        <authorList>
            <consortium name="WormBaseParasite"/>
        </authorList>
    </citation>
    <scope>IDENTIFICATION</scope>
</reference>
<dbReference type="PANTHER" id="PTHR11567:SF198">
    <property type="entry name" value="HISTIDINE ACID PHOSPHATASE"/>
    <property type="match status" value="1"/>
</dbReference>
<evidence type="ECO:0000256" key="3">
    <source>
        <dbReference type="SAM" id="SignalP"/>
    </source>
</evidence>
<comment type="catalytic activity">
    <reaction evidence="1">
        <text>a phosphate monoester + H2O = an alcohol + phosphate</text>
        <dbReference type="Rhea" id="RHEA:15017"/>
        <dbReference type="ChEBI" id="CHEBI:15377"/>
        <dbReference type="ChEBI" id="CHEBI:30879"/>
        <dbReference type="ChEBI" id="CHEBI:43474"/>
        <dbReference type="ChEBI" id="CHEBI:67140"/>
        <dbReference type="EC" id="3.1.3.2"/>
    </reaction>
</comment>
<dbReference type="WBParaSite" id="L893_g16109.t1">
    <property type="protein sequence ID" value="L893_g16109.t1"/>
    <property type="gene ID" value="L893_g16109"/>
</dbReference>
<evidence type="ECO:0000313" key="4">
    <source>
        <dbReference type="Proteomes" id="UP000095287"/>
    </source>
</evidence>
<sequence>MSSLPLWCLLLIVPVVWRHGDRAPTKTYPNDVHQEDAWPNGWGELTQVARHAAALRIGKNAQKAVHVHSTDYNRTLVSAMSNLAGMYPMGVPGTDHPNGTAWPSNWTPIPVHTDNFKTDFIGNMWSECARKTELDEFIESSSEYKRVVEENKEFFDFLTNKTGMHIDLYEMYDLYDVNFIETKYNLSQPDWLTADVAKKLWNLTHTKNEFNYGISKPYVPELIKLRGGPLLKDMNERMMAKVRCLQKPEKDCDWIRPLKYYAYSAHDTTIAGFLATLGDEEEVIGGIALPQYTAAISVELWNLTSVGPAVKILFHPGYNKEFHTITALTKGCPSQQDHCPLNTFYERSKIFMPKDMREDCKRRNGRVMRKWENSTKRRLSQRLH</sequence>
<keyword evidence="3" id="KW-0732">Signal</keyword>